<reference evidence="3" key="1">
    <citation type="submission" date="2017-10" db="EMBL/GenBank/DDBJ databases">
        <title>Rapid genome shrinkage in a self-fertile nematode reveals novel sperm competition proteins.</title>
        <authorList>
            <person name="Yin D."/>
            <person name="Schwarz E.M."/>
            <person name="Thomas C.G."/>
            <person name="Felde R.L."/>
            <person name="Korf I.F."/>
            <person name="Cutter A.D."/>
            <person name="Schartner C.M."/>
            <person name="Ralston E.J."/>
            <person name="Meyer B.J."/>
            <person name="Haag E.S."/>
        </authorList>
    </citation>
    <scope>NUCLEOTIDE SEQUENCE [LARGE SCALE GENOMIC DNA]</scope>
    <source>
        <strain evidence="3">JU1422</strain>
    </source>
</reference>
<dbReference type="Proteomes" id="UP000230233">
    <property type="component" value="Chromosome X"/>
</dbReference>
<evidence type="ECO:0000256" key="1">
    <source>
        <dbReference type="SAM" id="MobiDB-lite"/>
    </source>
</evidence>
<dbReference type="EMBL" id="PDUG01000006">
    <property type="protein sequence ID" value="PIC20780.1"/>
    <property type="molecule type" value="Genomic_DNA"/>
</dbReference>
<dbReference type="AlphaFoldDB" id="A0A2G5T0J0"/>
<sequence>MALDYRQFHRRHYVHVFENDMGVCNKGHWNILGSGIVGIPGENGSRNRLYPNFIAEEKVFIGDGMKYFLLDKEDKRRLNEMRNTCQTMEEKYARTKEVVCNMIKFQEFYPQKRIYLRNVLNKTPSLPWFVCLVFYEEAVEAAVIALKQQGAPLATIQKVEKVLERNRVDKEDTKYVRTITLTDLDRILETYGVDRSLITIVPDPSSFALSRNCHENGSVIRTLSPNLNVVMDLSNTLFFIFTSGVQGSDVSPVPKHNQNSGEKKMNRCKNLLQRYYKELNHNYVLASKVEKQIEKIFVDYAPFLVKHHDFETRFFDQGAWTKISFKEFNMVAKALDINRYDVPSEFDNAYPIWLARMLFSIGHLQQAYKQPTEMVRCLIRQFSYRTPPDSVDSSHRFMLDVMNNRELPMGEADEEGIVTRFRGRRRAEDDALKGDRFIPWDFTRQIMFKQMIKDHNNPAEYEIRELQNISFSRIYRRLAPLAADRHVPDALYHNRPPWIAIPIPAPQPQPVPPAVPRPITPRPIVQPPVPVPVRADSPEEFLNQNPPDNDVPAPNPNPNPAPNPIRGRWMMRAVDLARMRQVDVPAPPPANQLIPQLAGPPQVNPRDNHPDLFRRIDELRRLMQPVDNVVLNMNDMNVMPLGADLVNWNQGLDQVQNVQPNANLFAPVLAAPPQPALRDDDHDMDWEEDAERFVPPPVNNVNNFNNFNAIDMPPMGQFGQWQFGQNDMQRVQPQADQMAPFMAAHALQVAPQVAPQADLWDQQQRFMNWIAQAQEFMQQFAPNVPNVPDDMDQILPWQWDQEEIARQAWEQQELQNQLQNQFGAHQFQ</sequence>
<comment type="caution">
    <text evidence="2">The sequence shown here is derived from an EMBL/GenBank/DDBJ whole genome shotgun (WGS) entry which is preliminary data.</text>
</comment>
<keyword evidence="3" id="KW-1185">Reference proteome</keyword>
<organism evidence="2 3">
    <name type="scientific">Caenorhabditis nigoni</name>
    <dbReference type="NCBI Taxonomy" id="1611254"/>
    <lineage>
        <taxon>Eukaryota</taxon>
        <taxon>Metazoa</taxon>
        <taxon>Ecdysozoa</taxon>
        <taxon>Nematoda</taxon>
        <taxon>Chromadorea</taxon>
        <taxon>Rhabditida</taxon>
        <taxon>Rhabditina</taxon>
        <taxon>Rhabditomorpha</taxon>
        <taxon>Rhabditoidea</taxon>
        <taxon>Rhabditidae</taxon>
        <taxon>Peloderinae</taxon>
        <taxon>Caenorhabditis</taxon>
    </lineage>
</organism>
<gene>
    <name evidence="2" type="primary">Cnig_chr_X.g25855</name>
    <name evidence="2" type="ORF">B9Z55_025855</name>
</gene>
<feature type="compositionally biased region" description="Pro residues" evidence="1">
    <location>
        <begin position="521"/>
        <end position="531"/>
    </location>
</feature>
<evidence type="ECO:0000313" key="3">
    <source>
        <dbReference type="Proteomes" id="UP000230233"/>
    </source>
</evidence>
<name>A0A2G5T0J0_9PELO</name>
<proteinExistence type="predicted"/>
<evidence type="ECO:0000313" key="2">
    <source>
        <dbReference type="EMBL" id="PIC20780.1"/>
    </source>
</evidence>
<dbReference type="OrthoDB" id="10432868at2759"/>
<dbReference type="STRING" id="1611254.A0A2G5T0J0"/>
<feature type="compositionally biased region" description="Pro residues" evidence="1">
    <location>
        <begin position="553"/>
        <end position="563"/>
    </location>
</feature>
<protein>
    <submittedName>
        <fullName evidence="2">Uncharacterized protein</fullName>
    </submittedName>
</protein>
<accession>A0A2G5T0J0</accession>
<feature type="region of interest" description="Disordered" evidence="1">
    <location>
        <begin position="521"/>
        <end position="565"/>
    </location>
</feature>